<dbReference type="RefSeq" id="WP_143984864.1">
    <property type="nucleotide sequence ID" value="NZ_CP041692.1"/>
</dbReference>
<name>A0A516PUM1_9ACTN</name>
<dbReference type="KEGG" id="mik:FOE78_02140"/>
<evidence type="ECO:0000256" key="1">
    <source>
        <dbReference type="SAM" id="Coils"/>
    </source>
</evidence>
<organism evidence="2 3">
    <name type="scientific">Microlunatus elymi</name>
    <dbReference type="NCBI Taxonomy" id="2596828"/>
    <lineage>
        <taxon>Bacteria</taxon>
        <taxon>Bacillati</taxon>
        <taxon>Actinomycetota</taxon>
        <taxon>Actinomycetes</taxon>
        <taxon>Propionibacteriales</taxon>
        <taxon>Propionibacteriaceae</taxon>
        <taxon>Microlunatus</taxon>
    </lineage>
</organism>
<proteinExistence type="predicted"/>
<protein>
    <submittedName>
        <fullName evidence="2">Fis family transcriptional regulator</fullName>
    </submittedName>
</protein>
<dbReference type="AlphaFoldDB" id="A0A516PUM1"/>
<sequence length="472" mass="51030">MTQNAHFDDELRAVVIEHLTVSDEAIAREACRWTTGVRDRIVEDNETLAAADLTAFAVEALKLGAYALAVTGQATDARAFEQLLKEVEDKTVRATDRATELTERVVKDASEAVTKATEASRKAFADAEETQRKEFTRAVDVAKKEFAAELHRLIGGDHPELASQLQVLLERFGTGLNERTQDSTNKLIEKAARQFDPSDPTSPMAKHIAAITSEQSKVAEQMDKNHRALAEKVEALVTALKVQEARTTLASVTPIKGNNFEAQIHALMQQIATGLGDEYADTTKTVGLVPRSKKGDGVLNVDGGSAQVVIEVTDSDRKGWVGYFDEAERNRGAQAALGIVRTREQNCDQSIRILGPRRVVMAFDPAEDDAELLRTAVMLLRTTAIAASIRTGSAEIETAEEKIADAIEELVKIDTVKKIAGTIQKNAGKIESECTKINTTIHRLLDDALTALAGAPHSEAAVAAVDATKGVA</sequence>
<accession>A0A516PUM1</accession>
<evidence type="ECO:0000313" key="2">
    <source>
        <dbReference type="EMBL" id="QDP94877.1"/>
    </source>
</evidence>
<dbReference type="OrthoDB" id="4502104at2"/>
<gene>
    <name evidence="2" type="ORF">FOE78_02140</name>
</gene>
<keyword evidence="1" id="KW-0175">Coiled coil</keyword>
<evidence type="ECO:0000313" key="3">
    <source>
        <dbReference type="Proteomes" id="UP000319263"/>
    </source>
</evidence>
<dbReference type="EMBL" id="CP041692">
    <property type="protein sequence ID" value="QDP94877.1"/>
    <property type="molecule type" value="Genomic_DNA"/>
</dbReference>
<feature type="coiled-coil region" evidence="1">
    <location>
        <begin position="389"/>
        <end position="416"/>
    </location>
</feature>
<feature type="coiled-coil region" evidence="1">
    <location>
        <begin position="84"/>
        <end position="145"/>
    </location>
</feature>
<keyword evidence="3" id="KW-1185">Reference proteome</keyword>
<reference evidence="2 3" key="1">
    <citation type="submission" date="2019-07" db="EMBL/GenBank/DDBJ databases">
        <title>Microlunatus dokdonensis sp. nov. isolated from the rhizospheric soil of the wild plant Elymus tsukushiensis.</title>
        <authorList>
            <person name="Ghim S.-Y."/>
            <person name="Hwang Y.-J."/>
            <person name="Son J.-S."/>
            <person name="Shin J.-H."/>
        </authorList>
    </citation>
    <scope>NUCLEOTIDE SEQUENCE [LARGE SCALE GENOMIC DNA]</scope>
    <source>
        <strain evidence="2 3">KUDC0627</strain>
    </source>
</reference>
<dbReference type="Proteomes" id="UP000319263">
    <property type="component" value="Chromosome"/>
</dbReference>